<protein>
    <submittedName>
        <fullName evidence="2">Uncharacterized protein</fullName>
    </submittedName>
</protein>
<dbReference type="Proteomes" id="UP001419268">
    <property type="component" value="Unassembled WGS sequence"/>
</dbReference>
<accession>A0AAP0F725</accession>
<evidence type="ECO:0000313" key="3">
    <source>
        <dbReference type="Proteomes" id="UP001419268"/>
    </source>
</evidence>
<sequence>MSRRLSGRIREFREVEEWLRGADTVAQPAARRAAATADHRDAKELTDVAAAMQRQTGDAARQLQRARNGVEQRPSGSLSDRSIPYETTIVDNEA</sequence>
<evidence type="ECO:0000313" key="2">
    <source>
        <dbReference type="EMBL" id="KAK9105097.1"/>
    </source>
</evidence>
<name>A0AAP0F725_9MAGN</name>
<proteinExistence type="predicted"/>
<reference evidence="2 3" key="1">
    <citation type="submission" date="2024-01" db="EMBL/GenBank/DDBJ databases">
        <title>Genome assemblies of Stephania.</title>
        <authorList>
            <person name="Yang L."/>
        </authorList>
    </citation>
    <scope>NUCLEOTIDE SEQUENCE [LARGE SCALE GENOMIC DNA]</scope>
    <source>
        <strain evidence="2">JXDWG</strain>
        <tissue evidence="2">Leaf</tissue>
    </source>
</reference>
<comment type="caution">
    <text evidence="2">The sequence shown here is derived from an EMBL/GenBank/DDBJ whole genome shotgun (WGS) entry which is preliminary data.</text>
</comment>
<feature type="region of interest" description="Disordered" evidence="1">
    <location>
        <begin position="53"/>
        <end position="94"/>
    </location>
</feature>
<organism evidence="2 3">
    <name type="scientific">Stephania cephalantha</name>
    <dbReference type="NCBI Taxonomy" id="152367"/>
    <lineage>
        <taxon>Eukaryota</taxon>
        <taxon>Viridiplantae</taxon>
        <taxon>Streptophyta</taxon>
        <taxon>Embryophyta</taxon>
        <taxon>Tracheophyta</taxon>
        <taxon>Spermatophyta</taxon>
        <taxon>Magnoliopsida</taxon>
        <taxon>Ranunculales</taxon>
        <taxon>Menispermaceae</taxon>
        <taxon>Menispermoideae</taxon>
        <taxon>Cissampelideae</taxon>
        <taxon>Stephania</taxon>
    </lineage>
</organism>
<dbReference type="EMBL" id="JBBNAG010000009">
    <property type="protein sequence ID" value="KAK9105097.1"/>
    <property type="molecule type" value="Genomic_DNA"/>
</dbReference>
<evidence type="ECO:0000256" key="1">
    <source>
        <dbReference type="SAM" id="MobiDB-lite"/>
    </source>
</evidence>
<keyword evidence="3" id="KW-1185">Reference proteome</keyword>
<dbReference type="AlphaFoldDB" id="A0AAP0F725"/>
<gene>
    <name evidence="2" type="ORF">Scep_021941</name>
</gene>